<gene>
    <name evidence="1" type="ORF">BHC49_06870</name>
</gene>
<proteinExistence type="predicted"/>
<dbReference type="AlphaFoldDB" id="A0A2N9XY08"/>
<protein>
    <submittedName>
        <fullName evidence="1">Uncharacterized protein</fullName>
    </submittedName>
</protein>
<name>A0A2N9XY08_9NEIS</name>
<dbReference type="SUPFAM" id="SSF51735">
    <property type="entry name" value="NAD(P)-binding Rossmann-fold domains"/>
    <property type="match status" value="1"/>
</dbReference>
<sequence>MKGLEDKYALITGESSGIGLEMVRVLIAESVNVAITDRNKNRLLEAKKRVRWRYINFLMRCI</sequence>
<evidence type="ECO:0000313" key="1">
    <source>
        <dbReference type="EMBL" id="PIT55114.1"/>
    </source>
</evidence>
<dbReference type="Pfam" id="PF00106">
    <property type="entry name" value="adh_short"/>
    <property type="match status" value="1"/>
</dbReference>
<dbReference type="Gene3D" id="3.40.50.720">
    <property type="entry name" value="NAD(P)-binding Rossmann-like Domain"/>
    <property type="match status" value="1"/>
</dbReference>
<dbReference type="InterPro" id="IPR036291">
    <property type="entry name" value="NAD(P)-bd_dom_sf"/>
</dbReference>
<reference evidence="1 2" key="1">
    <citation type="journal article" date="2017" name="MBio">
        <title>Type VI secretion-mediated competition in the bee gut microbiome.</title>
        <authorList>
            <person name="Steele M.I."/>
            <person name="Kwong W.K."/>
            <person name="Powell J.E."/>
            <person name="Whiteley M."/>
            <person name="Moran N.A."/>
        </authorList>
    </citation>
    <scope>NUCLEOTIDE SEQUENCE [LARGE SCALE GENOMIC DNA]</scope>
    <source>
        <strain evidence="1 2">Nev3CBA3</strain>
    </source>
</reference>
<comment type="caution">
    <text evidence="1">The sequence shown here is derived from an EMBL/GenBank/DDBJ whole genome shotgun (WGS) entry which is preliminary data.</text>
</comment>
<dbReference type="RefSeq" id="WP_100137483.1">
    <property type="nucleotide sequence ID" value="NZ_MEIS01000105.1"/>
</dbReference>
<evidence type="ECO:0000313" key="2">
    <source>
        <dbReference type="Proteomes" id="UP000229434"/>
    </source>
</evidence>
<dbReference type="Proteomes" id="UP000229434">
    <property type="component" value="Unassembled WGS sequence"/>
</dbReference>
<organism evidence="1 2">
    <name type="scientific">Snodgrassella alvi</name>
    <dbReference type="NCBI Taxonomy" id="1196083"/>
    <lineage>
        <taxon>Bacteria</taxon>
        <taxon>Pseudomonadati</taxon>
        <taxon>Pseudomonadota</taxon>
        <taxon>Betaproteobacteria</taxon>
        <taxon>Neisseriales</taxon>
        <taxon>Neisseriaceae</taxon>
        <taxon>Snodgrassella</taxon>
    </lineage>
</organism>
<accession>A0A2N9XY08</accession>
<dbReference type="EMBL" id="MEIS01000105">
    <property type="protein sequence ID" value="PIT55114.1"/>
    <property type="molecule type" value="Genomic_DNA"/>
</dbReference>
<dbReference type="InterPro" id="IPR002347">
    <property type="entry name" value="SDR_fam"/>
</dbReference>